<dbReference type="InterPro" id="IPR005135">
    <property type="entry name" value="Endo/exonuclease/phosphatase"/>
</dbReference>
<feature type="domain" description="Endonuclease/exonuclease/phosphatase" evidence="2">
    <location>
        <begin position="33"/>
        <end position="281"/>
    </location>
</feature>
<dbReference type="PANTHER" id="PTHR42834:SF1">
    <property type="entry name" value="ENDONUCLEASE_EXONUCLEASE_PHOSPHATASE FAMILY PROTEIN (AFU_ORTHOLOGUE AFUA_3G09210)"/>
    <property type="match status" value="1"/>
</dbReference>
<sequence length="297" mass="31035">MLRATAASLLLLLACGPAPAAPPPPTRSVRLVTWNVHDLFDEADRTAPPGEADAVLGPAEVEAKLERVGAVLRRLDADAVVLQEVENLALLERLARGPLAGRGYRAALAEGHDPRGIDVGVLTRLPLLEYRSHLDERDPDGGFLWARDLAEVRLGGAAQALVLVGAHLVSRLDPASGARRARQAARAREVLLAAAERDPGALAVLLGDLNDLPGSWALAPLLGDGAIADLGAALAPAEGFTWVGGGAEERLDYALVRRSQAASVAAVAVAGGPEVAAASDHRPLVVDLWLDPLRPDR</sequence>
<dbReference type="Gene3D" id="3.60.10.10">
    <property type="entry name" value="Endonuclease/exonuclease/phosphatase"/>
    <property type="match status" value="1"/>
</dbReference>
<proteinExistence type="predicted"/>
<feature type="signal peptide" evidence="1">
    <location>
        <begin position="1"/>
        <end position="20"/>
    </location>
</feature>
<dbReference type="Proteomes" id="UP000503640">
    <property type="component" value="Unassembled WGS sequence"/>
</dbReference>
<evidence type="ECO:0000259" key="2">
    <source>
        <dbReference type="Pfam" id="PF03372"/>
    </source>
</evidence>
<organism evidence="3 4">
    <name type="scientific">Anaeromyxobacter diazotrophicus</name>
    <dbReference type="NCBI Taxonomy" id="2590199"/>
    <lineage>
        <taxon>Bacteria</taxon>
        <taxon>Pseudomonadati</taxon>
        <taxon>Myxococcota</taxon>
        <taxon>Myxococcia</taxon>
        <taxon>Myxococcales</taxon>
        <taxon>Cystobacterineae</taxon>
        <taxon>Anaeromyxobacteraceae</taxon>
        <taxon>Anaeromyxobacter</taxon>
    </lineage>
</organism>
<dbReference type="AlphaFoldDB" id="A0A7I9VJS5"/>
<feature type="chain" id="PRO_5029905118" description="Endonuclease/exonuclease/phosphatase domain-containing protein" evidence="1">
    <location>
        <begin position="21"/>
        <end position="297"/>
    </location>
</feature>
<keyword evidence="1" id="KW-0732">Signal</keyword>
<dbReference type="GO" id="GO:0003824">
    <property type="term" value="F:catalytic activity"/>
    <property type="evidence" value="ECO:0007669"/>
    <property type="project" value="InterPro"/>
</dbReference>
<dbReference type="SUPFAM" id="SSF56219">
    <property type="entry name" value="DNase I-like"/>
    <property type="match status" value="1"/>
</dbReference>
<dbReference type="InterPro" id="IPR036691">
    <property type="entry name" value="Endo/exonu/phosph_ase_sf"/>
</dbReference>
<keyword evidence="4" id="KW-1185">Reference proteome</keyword>
<dbReference type="Pfam" id="PF03372">
    <property type="entry name" value="Exo_endo_phos"/>
    <property type="match status" value="1"/>
</dbReference>
<evidence type="ECO:0000256" key="1">
    <source>
        <dbReference type="SAM" id="SignalP"/>
    </source>
</evidence>
<gene>
    <name evidence="3" type="ORF">AMYX_09880</name>
</gene>
<dbReference type="PANTHER" id="PTHR42834">
    <property type="entry name" value="ENDONUCLEASE/EXONUCLEASE/PHOSPHATASE FAMILY PROTEIN (AFU_ORTHOLOGUE AFUA_3G09210)"/>
    <property type="match status" value="1"/>
</dbReference>
<reference evidence="4" key="1">
    <citation type="journal article" date="2020" name="Appl. Environ. Microbiol.">
        <title>Diazotrophic Anaeromyxobacter Isolates from Soils.</title>
        <authorList>
            <person name="Masuda Y."/>
            <person name="Yamanaka H."/>
            <person name="Xu Z.X."/>
            <person name="Shiratori Y."/>
            <person name="Aono T."/>
            <person name="Amachi S."/>
            <person name="Senoo K."/>
            <person name="Itoh H."/>
        </authorList>
    </citation>
    <scope>NUCLEOTIDE SEQUENCE [LARGE SCALE GENOMIC DNA]</scope>
    <source>
        <strain evidence="4">R267</strain>
    </source>
</reference>
<comment type="caution">
    <text evidence="3">The sequence shown here is derived from an EMBL/GenBank/DDBJ whole genome shotgun (WGS) entry which is preliminary data.</text>
</comment>
<accession>A0A7I9VJS5</accession>
<name>A0A7I9VJS5_9BACT</name>
<evidence type="ECO:0000313" key="3">
    <source>
        <dbReference type="EMBL" id="GEJ56247.1"/>
    </source>
</evidence>
<protein>
    <recommendedName>
        <fullName evidence="2">Endonuclease/exonuclease/phosphatase domain-containing protein</fullName>
    </recommendedName>
</protein>
<dbReference type="PROSITE" id="PS51257">
    <property type="entry name" value="PROKAR_LIPOPROTEIN"/>
    <property type="match status" value="1"/>
</dbReference>
<evidence type="ECO:0000313" key="4">
    <source>
        <dbReference type="Proteomes" id="UP000503640"/>
    </source>
</evidence>
<dbReference type="EMBL" id="BJTG01000002">
    <property type="protein sequence ID" value="GEJ56247.1"/>
    <property type="molecule type" value="Genomic_DNA"/>
</dbReference>
<dbReference type="RefSeq" id="WP_176063542.1">
    <property type="nucleotide sequence ID" value="NZ_BJTG01000002.1"/>
</dbReference>